<organism evidence="3">
    <name type="scientific">Soboliphyme baturini</name>
    <dbReference type="NCBI Taxonomy" id="241478"/>
    <lineage>
        <taxon>Eukaryota</taxon>
        <taxon>Metazoa</taxon>
        <taxon>Ecdysozoa</taxon>
        <taxon>Nematoda</taxon>
        <taxon>Enoplea</taxon>
        <taxon>Dorylaimia</taxon>
        <taxon>Dioctophymatida</taxon>
        <taxon>Dioctophymatoidea</taxon>
        <taxon>Soboliphymatidae</taxon>
        <taxon>Soboliphyme</taxon>
    </lineage>
</organism>
<proteinExistence type="predicted"/>
<dbReference type="EMBL" id="UZAM01007611">
    <property type="protein sequence ID" value="VDP00314.1"/>
    <property type="molecule type" value="Genomic_DNA"/>
</dbReference>
<dbReference type="Proteomes" id="UP000270296">
    <property type="component" value="Unassembled WGS sequence"/>
</dbReference>
<dbReference type="AlphaFoldDB" id="A0A183IHT7"/>
<accession>A0A183IHT7</accession>
<evidence type="ECO:0000313" key="2">
    <source>
        <dbReference type="Proteomes" id="UP000270296"/>
    </source>
</evidence>
<sequence length="156" mass="18140">MILVNQNEAQATRLPLRRSPFVFYAHVLLKAFRQASAVIYWCTTRRHYPANTACRKQLRYWRERGWEEMDEVRLGKERACIDTDTSDTELDSDTEEDVDPNSQLGEWLGHLQNLSQAVGRETVTSDLGVVWKRDCDFFSASMITEEVERLCLFMAS</sequence>
<protein>
    <submittedName>
        <fullName evidence="3">DDE_Tnp_1_7 domain-containing protein</fullName>
    </submittedName>
</protein>
<reference evidence="1 2" key="2">
    <citation type="submission" date="2018-11" db="EMBL/GenBank/DDBJ databases">
        <authorList>
            <consortium name="Pathogen Informatics"/>
        </authorList>
    </citation>
    <scope>NUCLEOTIDE SEQUENCE [LARGE SCALE GENOMIC DNA]</scope>
</reference>
<dbReference type="WBParaSite" id="SBAD_0000332801-mRNA-1">
    <property type="protein sequence ID" value="SBAD_0000332801-mRNA-1"/>
    <property type="gene ID" value="SBAD_0000332801"/>
</dbReference>
<reference evidence="3" key="1">
    <citation type="submission" date="2016-06" db="UniProtKB">
        <authorList>
            <consortium name="WormBaseParasite"/>
        </authorList>
    </citation>
    <scope>IDENTIFICATION</scope>
</reference>
<name>A0A183IHT7_9BILA</name>
<evidence type="ECO:0000313" key="1">
    <source>
        <dbReference type="EMBL" id="VDP00314.1"/>
    </source>
</evidence>
<keyword evidence="2" id="KW-1185">Reference proteome</keyword>
<evidence type="ECO:0000313" key="3">
    <source>
        <dbReference type="WBParaSite" id="SBAD_0000332801-mRNA-1"/>
    </source>
</evidence>
<gene>
    <name evidence="1" type="ORF">SBAD_LOCUS3182</name>
</gene>